<dbReference type="SUPFAM" id="SSF56801">
    <property type="entry name" value="Acetyl-CoA synthetase-like"/>
    <property type="match status" value="1"/>
</dbReference>
<organism evidence="7 8">
    <name type="scientific">Blumeria hordei</name>
    <name type="common">Barley powdery mildew</name>
    <name type="synonym">Blumeria graminis f. sp. hordei</name>
    <dbReference type="NCBI Taxonomy" id="2867405"/>
    <lineage>
        <taxon>Eukaryota</taxon>
        <taxon>Fungi</taxon>
        <taxon>Dikarya</taxon>
        <taxon>Ascomycota</taxon>
        <taxon>Pezizomycotina</taxon>
        <taxon>Leotiomycetes</taxon>
        <taxon>Erysiphales</taxon>
        <taxon>Erysiphaceae</taxon>
        <taxon>Blumeria</taxon>
    </lineage>
</organism>
<feature type="domain" description="AMP-dependent synthetase/ligase" evidence="6">
    <location>
        <begin position="106"/>
        <end position="519"/>
    </location>
</feature>
<sequence>MQTFSVTSPGIYEDPPFSVEVANSDPKHDKIVTSKPRRHPEHANALANTPNPHIHTLYDIVAYAGSKFAELPGLGSRDLIKLHREVTDVKTIVNGEEKIDKKEWVYFEMGPFKYLTFRQYFELALSLGAGMRSLGMVPGDRVHIFAATSMNWLAVAHAATTQSIPVVTSYATLGEVGLTTSLTQTRAKAIFTDPDLLCKLINPLKSAPHVQYVIYNDQNTVLEEDLASLRQAHPNVKILSLQMLKQLGISTPVEPVPPNADDLACIMYTSGSTGLPKGVSLTHRNVVAAVSGISSVFQRFLSTDDSMLAYLPLSHIFEYAFENCCFYWGIRIGYGNPRTLSALSMRNSEGDIKTFAPSILVGVPAVWETLRKGIQAKVAQSSLLKRTIFRNALRAKEFLCTHSLPGPDILTHIAFSAIIEGTGGRLRACFNGAGALDEKTRKFISYNIAPLVSGYGLTETCAMGTLQTPLQWTPNTVGAPSGCVEIKLLSHPELGYFADRVPPRGEILIRGPSVMKGYYENEEETKNVFLDGWFRTGDVGEWDKNGHLKIIDRVKNLVKMLGGEYVALEKLESVYRTSPLILNVCIHAISSFSRPTAIISPSVPAITSLLAERKIDVLSKAVAPTLNIPTIRNIILSDLQKIGRKAGLASFEIVDNLFIIDEEWTPESGLVTPAMKLKRRDIVDRIFPQR</sequence>
<dbReference type="Gene3D" id="3.40.50.12780">
    <property type="entry name" value="N-terminal domain of ligase-like"/>
    <property type="match status" value="1"/>
</dbReference>
<dbReference type="PANTHER" id="PTHR43272:SF83">
    <property type="entry name" value="ACYL-COA SYNTHETASE LONG-CHAIN, ISOFORM J"/>
    <property type="match status" value="1"/>
</dbReference>
<evidence type="ECO:0000256" key="4">
    <source>
        <dbReference type="ARBA" id="ARBA00022840"/>
    </source>
</evidence>
<comment type="catalytic activity">
    <reaction evidence="5">
        <text>a long-chain fatty acid + ATP + CoA = a long-chain fatty acyl-CoA + AMP + diphosphate</text>
        <dbReference type="Rhea" id="RHEA:15421"/>
        <dbReference type="ChEBI" id="CHEBI:30616"/>
        <dbReference type="ChEBI" id="CHEBI:33019"/>
        <dbReference type="ChEBI" id="CHEBI:57287"/>
        <dbReference type="ChEBI" id="CHEBI:57560"/>
        <dbReference type="ChEBI" id="CHEBI:83139"/>
        <dbReference type="ChEBI" id="CHEBI:456215"/>
        <dbReference type="EC" id="6.2.1.3"/>
    </reaction>
</comment>
<evidence type="ECO:0000313" key="8">
    <source>
        <dbReference type="Proteomes" id="UP000275772"/>
    </source>
</evidence>
<reference evidence="7 8" key="1">
    <citation type="submission" date="2017-11" db="EMBL/GenBank/DDBJ databases">
        <authorList>
            <person name="Kracher B."/>
        </authorList>
    </citation>
    <scope>NUCLEOTIDE SEQUENCE [LARGE SCALE GENOMIC DNA]</scope>
    <source>
        <strain evidence="7 8">RACE1</strain>
    </source>
</reference>
<evidence type="ECO:0000313" key="7">
    <source>
        <dbReference type="EMBL" id="SZF03344.1"/>
    </source>
</evidence>
<dbReference type="PANTHER" id="PTHR43272">
    <property type="entry name" value="LONG-CHAIN-FATTY-ACID--COA LIGASE"/>
    <property type="match status" value="1"/>
</dbReference>
<dbReference type="GO" id="GO:0005886">
    <property type="term" value="C:plasma membrane"/>
    <property type="evidence" value="ECO:0007669"/>
    <property type="project" value="TreeGrafter"/>
</dbReference>
<dbReference type="InterPro" id="IPR000873">
    <property type="entry name" value="AMP-dep_synth/lig_dom"/>
</dbReference>
<gene>
    <name evidence="7" type="ORF">BLGHR1_14136</name>
</gene>
<dbReference type="GO" id="GO:0005811">
    <property type="term" value="C:lipid droplet"/>
    <property type="evidence" value="ECO:0007669"/>
    <property type="project" value="TreeGrafter"/>
</dbReference>
<dbReference type="GO" id="GO:0035336">
    <property type="term" value="P:long-chain fatty-acyl-CoA metabolic process"/>
    <property type="evidence" value="ECO:0007669"/>
    <property type="project" value="TreeGrafter"/>
</dbReference>
<dbReference type="Proteomes" id="UP000275772">
    <property type="component" value="Unassembled WGS sequence"/>
</dbReference>
<protein>
    <recommendedName>
        <fullName evidence="6">AMP-dependent synthetase/ligase domain-containing protein</fullName>
    </recommendedName>
</protein>
<dbReference type="InterPro" id="IPR020845">
    <property type="entry name" value="AMP-binding_CS"/>
</dbReference>
<keyword evidence="3" id="KW-0547">Nucleotide-binding</keyword>
<dbReference type="VEuPathDB" id="FungiDB:BLGHR1_14136"/>
<dbReference type="AlphaFoldDB" id="A0A383USK9"/>
<proteinExistence type="inferred from homology"/>
<evidence type="ECO:0000256" key="5">
    <source>
        <dbReference type="ARBA" id="ARBA00036813"/>
    </source>
</evidence>
<dbReference type="EMBL" id="UNSH01000050">
    <property type="protein sequence ID" value="SZF03344.1"/>
    <property type="molecule type" value="Genomic_DNA"/>
</dbReference>
<evidence type="ECO:0000256" key="1">
    <source>
        <dbReference type="ARBA" id="ARBA00006432"/>
    </source>
</evidence>
<dbReference type="GO" id="GO:0005783">
    <property type="term" value="C:endoplasmic reticulum"/>
    <property type="evidence" value="ECO:0007669"/>
    <property type="project" value="TreeGrafter"/>
</dbReference>
<accession>A0A383USK9</accession>
<evidence type="ECO:0000259" key="6">
    <source>
        <dbReference type="Pfam" id="PF00501"/>
    </source>
</evidence>
<keyword evidence="2" id="KW-0436">Ligase</keyword>
<dbReference type="InterPro" id="IPR042099">
    <property type="entry name" value="ANL_N_sf"/>
</dbReference>
<name>A0A383USK9_BLUHO</name>
<dbReference type="PROSITE" id="PS00455">
    <property type="entry name" value="AMP_BINDING"/>
    <property type="match status" value="1"/>
</dbReference>
<evidence type="ECO:0000256" key="3">
    <source>
        <dbReference type="ARBA" id="ARBA00022741"/>
    </source>
</evidence>
<dbReference type="GO" id="GO:0004467">
    <property type="term" value="F:long-chain fatty acid-CoA ligase activity"/>
    <property type="evidence" value="ECO:0007669"/>
    <property type="project" value="UniProtKB-EC"/>
</dbReference>
<keyword evidence="4" id="KW-0067">ATP-binding</keyword>
<comment type="similarity">
    <text evidence="1">Belongs to the ATP-dependent AMP-binding enzyme family.</text>
</comment>
<evidence type="ECO:0000256" key="2">
    <source>
        <dbReference type="ARBA" id="ARBA00022598"/>
    </source>
</evidence>
<dbReference type="Pfam" id="PF00501">
    <property type="entry name" value="AMP-binding"/>
    <property type="match status" value="1"/>
</dbReference>
<dbReference type="GO" id="GO:0005524">
    <property type="term" value="F:ATP binding"/>
    <property type="evidence" value="ECO:0007669"/>
    <property type="project" value="UniProtKB-KW"/>
</dbReference>